<dbReference type="InterPro" id="IPR011703">
    <property type="entry name" value="ATPase_AAA-3"/>
</dbReference>
<dbReference type="InterPro" id="IPR027417">
    <property type="entry name" value="P-loop_NTPase"/>
</dbReference>
<dbReference type="Pfam" id="PF17863">
    <property type="entry name" value="AAA_lid_2"/>
    <property type="match status" value="1"/>
</dbReference>
<dbReference type="InterPro" id="IPR041628">
    <property type="entry name" value="ChlI/MoxR_AAA_lid"/>
</dbReference>
<dbReference type="Pfam" id="PF07726">
    <property type="entry name" value="AAA_3"/>
    <property type="match status" value="1"/>
</dbReference>
<comment type="similarity">
    <text evidence="3">Belongs to the MoxR family.</text>
</comment>
<dbReference type="PIRSF" id="PIRSF002849">
    <property type="entry name" value="AAA_ATPase_chaperone_MoxR_prd"/>
    <property type="match status" value="1"/>
</dbReference>
<dbReference type="RefSeq" id="WP_253699387.1">
    <property type="nucleotide sequence ID" value="NZ_CP051522.1"/>
</dbReference>
<dbReference type="Gene3D" id="1.10.8.80">
    <property type="entry name" value="Magnesium chelatase subunit I, C-Terminal domain"/>
    <property type="match status" value="1"/>
</dbReference>
<dbReference type="CDD" id="cd00009">
    <property type="entry name" value="AAA"/>
    <property type="match status" value="1"/>
</dbReference>
<evidence type="ECO:0000313" key="6">
    <source>
        <dbReference type="EMBL" id="UTD01273.1"/>
    </source>
</evidence>
<proteinExistence type="inferred from homology"/>
<accession>A0A9Q9BQJ8</accession>
<dbReference type="GO" id="GO:0005524">
    <property type="term" value="F:ATP binding"/>
    <property type="evidence" value="ECO:0007669"/>
    <property type="project" value="UniProtKB-KW"/>
</dbReference>
<evidence type="ECO:0000313" key="7">
    <source>
        <dbReference type="Proteomes" id="UP001056981"/>
    </source>
</evidence>
<sequence>MIDTSYKTIVENFKAKMAERIVGQQELIEGILTAYIAGGHVLLEGVPGLAKTLIVKTFAELSSASFKRIQFTPDLLPADLIGTLIYQQSIGKFSVRRGPVFANIVLADEINRAPAKVQSALLEAMAEGQVTIGENSFSLPAPFFVLATQNPIEQEGTYPLPEAELDRFLLKLFVPYPSIEEEINIVNKFSSLGPSQNVGQNLGQSSNINPAEAVLTLENLKTLRNAVEQVKCSPEITSYIVSIIAATRPLKNVKQDDYIHGNYLSYILYGASPRAGIAIQKCAKIKALFNGRDYVIPEDVKAVAYAALRHRLKLSYEAAADNLTADDIIEKLLGIVPQP</sequence>
<evidence type="ECO:0000259" key="5">
    <source>
        <dbReference type="Pfam" id="PF17863"/>
    </source>
</evidence>
<evidence type="ECO:0000256" key="3">
    <source>
        <dbReference type="ARBA" id="ARBA00061607"/>
    </source>
</evidence>
<feature type="domain" description="ATPase AAA-3" evidence="4">
    <location>
        <begin position="40"/>
        <end position="170"/>
    </location>
</feature>
<name>A0A9Q9BQJ8_TREDN</name>
<dbReference type="FunFam" id="3.40.50.300:FF:000640">
    <property type="entry name" value="MoxR family ATPase"/>
    <property type="match status" value="1"/>
</dbReference>
<reference evidence="6" key="1">
    <citation type="submission" date="2020-04" db="EMBL/GenBank/DDBJ databases">
        <title>Comparative genomics of oral phylogroup-2 Treponema strains.</title>
        <authorList>
            <person name="Zeng H."/>
            <person name="Chan Y.K."/>
            <person name="Watt R.M."/>
        </authorList>
    </citation>
    <scope>NUCLEOTIDE SEQUENCE</scope>
    <source>
        <strain evidence="6">OMZ 905</strain>
    </source>
</reference>
<protein>
    <submittedName>
        <fullName evidence="6">MoxR family ATPase</fullName>
    </submittedName>
</protein>
<dbReference type="Proteomes" id="UP001056981">
    <property type="component" value="Chromosome"/>
</dbReference>
<gene>
    <name evidence="6" type="ORF">E4N86_11565</name>
</gene>
<dbReference type="SUPFAM" id="SSF52540">
    <property type="entry name" value="P-loop containing nucleoside triphosphate hydrolases"/>
    <property type="match status" value="1"/>
</dbReference>
<evidence type="ECO:0000256" key="2">
    <source>
        <dbReference type="ARBA" id="ARBA00022840"/>
    </source>
</evidence>
<dbReference type="EMBL" id="CP051635">
    <property type="protein sequence ID" value="UTD01273.1"/>
    <property type="molecule type" value="Genomic_DNA"/>
</dbReference>
<feature type="domain" description="ChlI/MoxR AAA lid" evidence="5">
    <location>
        <begin position="267"/>
        <end position="331"/>
    </location>
</feature>
<dbReference type="InterPro" id="IPR050764">
    <property type="entry name" value="CbbQ/NirQ/NorQ/GpvN"/>
</dbReference>
<keyword evidence="1" id="KW-0547">Nucleotide-binding</keyword>
<dbReference type="AlphaFoldDB" id="A0A9Q9BQJ8"/>
<dbReference type="Gene3D" id="3.40.50.300">
    <property type="entry name" value="P-loop containing nucleotide triphosphate hydrolases"/>
    <property type="match status" value="1"/>
</dbReference>
<dbReference type="PANTHER" id="PTHR42759:SF1">
    <property type="entry name" value="MAGNESIUM-CHELATASE SUBUNIT CHLD"/>
    <property type="match status" value="1"/>
</dbReference>
<dbReference type="GO" id="GO:0016887">
    <property type="term" value="F:ATP hydrolysis activity"/>
    <property type="evidence" value="ECO:0007669"/>
    <property type="project" value="InterPro"/>
</dbReference>
<keyword evidence="2" id="KW-0067">ATP-binding</keyword>
<evidence type="ECO:0000259" key="4">
    <source>
        <dbReference type="Pfam" id="PF07726"/>
    </source>
</evidence>
<dbReference type="PANTHER" id="PTHR42759">
    <property type="entry name" value="MOXR FAMILY PROTEIN"/>
    <property type="match status" value="1"/>
</dbReference>
<organism evidence="6 7">
    <name type="scientific">Treponema denticola</name>
    <dbReference type="NCBI Taxonomy" id="158"/>
    <lineage>
        <taxon>Bacteria</taxon>
        <taxon>Pseudomonadati</taxon>
        <taxon>Spirochaetota</taxon>
        <taxon>Spirochaetia</taxon>
        <taxon>Spirochaetales</taxon>
        <taxon>Treponemataceae</taxon>
        <taxon>Treponema</taxon>
    </lineage>
</organism>
<evidence type="ECO:0000256" key="1">
    <source>
        <dbReference type="ARBA" id="ARBA00022741"/>
    </source>
</evidence>